<keyword evidence="2" id="KW-0067">ATP-binding</keyword>
<dbReference type="eggNOG" id="COG0249">
    <property type="taxonomic scope" value="Bacteria"/>
</dbReference>
<evidence type="ECO:0000256" key="3">
    <source>
        <dbReference type="ARBA" id="ARBA00023125"/>
    </source>
</evidence>
<keyword evidence="4" id="KW-0472">Membrane</keyword>
<gene>
    <name evidence="6" type="ORF">M23134_03357</name>
</gene>
<dbReference type="AlphaFoldDB" id="A1ZV05"/>
<dbReference type="SMART" id="SM00534">
    <property type="entry name" value="MUTSac"/>
    <property type="match status" value="1"/>
</dbReference>
<name>A1ZV05_MICM2</name>
<dbReference type="InterPro" id="IPR000432">
    <property type="entry name" value="DNA_mismatch_repair_MutS_C"/>
</dbReference>
<evidence type="ECO:0000313" key="7">
    <source>
        <dbReference type="Proteomes" id="UP000004095"/>
    </source>
</evidence>
<dbReference type="EMBL" id="AAWS01000043">
    <property type="protein sequence ID" value="EAY25783.1"/>
    <property type="molecule type" value="Genomic_DNA"/>
</dbReference>
<dbReference type="PANTHER" id="PTHR11361">
    <property type="entry name" value="DNA MISMATCH REPAIR PROTEIN MUTS FAMILY MEMBER"/>
    <property type="match status" value="1"/>
</dbReference>
<dbReference type="GO" id="GO:0005829">
    <property type="term" value="C:cytosol"/>
    <property type="evidence" value="ECO:0007669"/>
    <property type="project" value="TreeGrafter"/>
</dbReference>
<dbReference type="InterPro" id="IPR045076">
    <property type="entry name" value="MutS"/>
</dbReference>
<keyword evidence="4" id="KW-0812">Transmembrane</keyword>
<keyword evidence="3" id="KW-0238">DNA-binding</keyword>
<evidence type="ECO:0000256" key="1">
    <source>
        <dbReference type="ARBA" id="ARBA00022741"/>
    </source>
</evidence>
<evidence type="ECO:0000313" key="6">
    <source>
        <dbReference type="EMBL" id="EAY25783.1"/>
    </source>
</evidence>
<reference evidence="6 7" key="1">
    <citation type="submission" date="2007-01" db="EMBL/GenBank/DDBJ databases">
        <authorList>
            <person name="Haygood M."/>
            <person name="Podell S."/>
            <person name="Anderson C."/>
            <person name="Hopkinson B."/>
            <person name="Roe K."/>
            <person name="Barbeau K."/>
            <person name="Gaasterland T."/>
            <person name="Ferriera S."/>
            <person name="Johnson J."/>
            <person name="Kravitz S."/>
            <person name="Beeson K."/>
            <person name="Sutton G."/>
            <person name="Rogers Y.-H."/>
            <person name="Friedman R."/>
            <person name="Frazier M."/>
            <person name="Venter J.C."/>
        </authorList>
    </citation>
    <scope>NUCLEOTIDE SEQUENCE [LARGE SCALE GENOMIC DNA]</scope>
    <source>
        <strain evidence="6 7">ATCC 23134</strain>
    </source>
</reference>
<dbReference type="InterPro" id="IPR027417">
    <property type="entry name" value="P-loop_NTPase"/>
</dbReference>
<proteinExistence type="predicted"/>
<dbReference type="Proteomes" id="UP000004095">
    <property type="component" value="Unassembled WGS sequence"/>
</dbReference>
<dbReference type="GO" id="GO:0005524">
    <property type="term" value="F:ATP binding"/>
    <property type="evidence" value="ECO:0007669"/>
    <property type="project" value="UniProtKB-KW"/>
</dbReference>
<comment type="caution">
    <text evidence="6">The sequence shown here is derived from an EMBL/GenBank/DDBJ whole genome shotgun (WGS) entry which is preliminary data.</text>
</comment>
<dbReference type="Pfam" id="PF00488">
    <property type="entry name" value="MutS_V"/>
    <property type="match status" value="1"/>
</dbReference>
<sequence>MSVHSNLSAERQVFETRIEQFQELAQQFQTKYNRISTIRLLVFLGAIIGAYYTYQFAQHWAAGLGAFVVGMGIFIALIKQHNRIVYQRNHYRFLQKINEAEIQRLSNELKGFAEGDQYMTPGHFYDSDLDIFGKHSIFQLLNRTTTQLGEKTLAQWLLAPARTQEIRQRQQAIEELKNNIEWRQDFEAKGKHGQEDGRAVNQLFAWGSEPAKVLPKKWLITMTYIMPIVSLAAFAAVLLGFTTYHILFIPIFINGFLLGGSFKDIQNIHEKTSKSSTTLKSYTQLLKNIEEANFNSEKLQKIKGLTASAEGTASEKISKLASILASLDQRQNLLFIFVANFFFLWDVVWTARLEKWRQTTRREIVGWLKAINQMEALNSIAGYAYANPAHQMPTISDKDYIIDTINLGHPLINAKERITNTMKLEGLGNSMVITGSNMSGKTTFERTVGVNIVLALAGAPVCADRMTVSTMQVFTSMRTQDSLKEHISSFYAELKRLKQLIDHLETNPRLPVIYLLDEILKGTNSQDRHLGAKALVFQLHGHRSTGLVSTHDLELGILEEQTNFIQNYSFNSQINGDQILFDYKLTPGICRSFNASKLMQNMGIEIDKVSALK</sequence>
<feature type="transmembrane region" description="Helical" evidence="4">
    <location>
        <begin position="60"/>
        <end position="78"/>
    </location>
</feature>
<feature type="domain" description="DNA mismatch repair proteins mutS family" evidence="5">
    <location>
        <begin position="428"/>
        <end position="608"/>
    </location>
</feature>
<dbReference type="GO" id="GO:0140664">
    <property type="term" value="F:ATP-dependent DNA damage sensor activity"/>
    <property type="evidence" value="ECO:0007669"/>
    <property type="project" value="InterPro"/>
</dbReference>
<dbReference type="PANTHER" id="PTHR11361:SF99">
    <property type="entry name" value="DNA MISMATCH REPAIR PROTEIN"/>
    <property type="match status" value="1"/>
</dbReference>
<keyword evidence="7" id="KW-1185">Reference proteome</keyword>
<dbReference type="GO" id="GO:0006298">
    <property type="term" value="P:mismatch repair"/>
    <property type="evidence" value="ECO:0007669"/>
    <property type="project" value="InterPro"/>
</dbReference>
<organism evidence="6 7">
    <name type="scientific">Microscilla marina ATCC 23134</name>
    <dbReference type="NCBI Taxonomy" id="313606"/>
    <lineage>
        <taxon>Bacteria</taxon>
        <taxon>Pseudomonadati</taxon>
        <taxon>Bacteroidota</taxon>
        <taxon>Cytophagia</taxon>
        <taxon>Cytophagales</taxon>
        <taxon>Microscillaceae</taxon>
        <taxon>Microscilla</taxon>
    </lineage>
</organism>
<dbReference type="RefSeq" id="WP_002702142.1">
    <property type="nucleotide sequence ID" value="NZ_AAWS01000043.1"/>
</dbReference>
<dbReference type="OrthoDB" id="9802448at2"/>
<dbReference type="InterPro" id="IPR036187">
    <property type="entry name" value="DNA_mismatch_repair_MutS_sf"/>
</dbReference>
<feature type="transmembrane region" description="Helical" evidence="4">
    <location>
        <begin position="218"/>
        <end position="238"/>
    </location>
</feature>
<dbReference type="SUPFAM" id="SSF48334">
    <property type="entry name" value="DNA repair protein MutS, domain III"/>
    <property type="match status" value="1"/>
</dbReference>
<feature type="transmembrane region" description="Helical" evidence="4">
    <location>
        <begin position="37"/>
        <end position="54"/>
    </location>
</feature>
<evidence type="ECO:0000259" key="5">
    <source>
        <dbReference type="SMART" id="SM00534"/>
    </source>
</evidence>
<evidence type="ECO:0000256" key="2">
    <source>
        <dbReference type="ARBA" id="ARBA00022840"/>
    </source>
</evidence>
<dbReference type="GO" id="GO:0030983">
    <property type="term" value="F:mismatched DNA binding"/>
    <property type="evidence" value="ECO:0007669"/>
    <property type="project" value="InterPro"/>
</dbReference>
<keyword evidence="4" id="KW-1133">Transmembrane helix</keyword>
<keyword evidence="1" id="KW-0547">Nucleotide-binding</keyword>
<accession>A1ZV05</accession>
<protein>
    <submittedName>
        <fullName evidence="6">DNA mismatch repair protein MutS</fullName>
    </submittedName>
</protein>
<dbReference type="Gene3D" id="3.40.50.300">
    <property type="entry name" value="P-loop containing nucleotide triphosphate hydrolases"/>
    <property type="match status" value="1"/>
</dbReference>
<evidence type="ECO:0000256" key="4">
    <source>
        <dbReference type="SAM" id="Phobius"/>
    </source>
</evidence>
<dbReference type="SUPFAM" id="SSF52540">
    <property type="entry name" value="P-loop containing nucleoside triphosphate hydrolases"/>
    <property type="match status" value="1"/>
</dbReference>
<dbReference type="Gene3D" id="1.10.1420.10">
    <property type="match status" value="1"/>
</dbReference>